<keyword evidence="1" id="KW-0732">Signal</keyword>
<evidence type="ECO:0000259" key="2">
    <source>
        <dbReference type="PROSITE" id="PS51465"/>
    </source>
</evidence>
<dbReference type="STRING" id="391180.A0A2Y9IRU3"/>
<dbReference type="KEGG" id="elk:111140809"/>
<dbReference type="PROSITE" id="PS00282">
    <property type="entry name" value="KAZAL_1"/>
    <property type="match status" value="1"/>
</dbReference>
<proteinExistence type="predicted"/>
<protein>
    <submittedName>
        <fullName evidence="4">Serine protease inhibitor Kazal-type 13</fullName>
    </submittedName>
</protein>
<feature type="chain" id="PRO_5015933050" evidence="1">
    <location>
        <begin position="24"/>
        <end position="94"/>
    </location>
</feature>
<dbReference type="CDD" id="cd00104">
    <property type="entry name" value="KAZAL_FS"/>
    <property type="match status" value="1"/>
</dbReference>
<dbReference type="SUPFAM" id="SSF100895">
    <property type="entry name" value="Kazal-type serine protease inhibitors"/>
    <property type="match status" value="1"/>
</dbReference>
<dbReference type="PANTHER" id="PTHR21312:SF36">
    <property type="entry name" value="SERINE PROTEASE INHIBITOR KAZAL-TYPE 13"/>
    <property type="match status" value="1"/>
</dbReference>
<dbReference type="Pfam" id="PF00050">
    <property type="entry name" value="Kazal_1"/>
    <property type="match status" value="1"/>
</dbReference>
<dbReference type="RefSeq" id="XP_022348705.1">
    <property type="nucleotide sequence ID" value="XM_022492997.1"/>
</dbReference>
<dbReference type="GO" id="GO:0004867">
    <property type="term" value="F:serine-type endopeptidase inhibitor activity"/>
    <property type="evidence" value="ECO:0007669"/>
    <property type="project" value="UniProtKB-KW"/>
</dbReference>
<keyword evidence="4" id="KW-0646">Protease inhibitor</keyword>
<dbReference type="GeneID" id="111140809"/>
<dbReference type="Gene3D" id="3.30.60.30">
    <property type="match status" value="1"/>
</dbReference>
<evidence type="ECO:0000313" key="3">
    <source>
        <dbReference type="Proteomes" id="UP000248482"/>
    </source>
</evidence>
<dbReference type="Proteomes" id="UP000248482">
    <property type="component" value="Unplaced"/>
</dbReference>
<dbReference type="CTD" id="153218"/>
<keyword evidence="3" id="KW-1185">Reference proteome</keyword>
<dbReference type="OrthoDB" id="126772at2759"/>
<evidence type="ECO:0000313" key="4">
    <source>
        <dbReference type="RefSeq" id="XP_022348705.1"/>
    </source>
</evidence>
<feature type="signal peptide" evidence="1">
    <location>
        <begin position="1"/>
        <end position="23"/>
    </location>
</feature>
<gene>
    <name evidence="4" type="primary">LOC111140809</name>
</gene>
<feature type="domain" description="Kazal-like" evidence="2">
    <location>
        <begin position="33"/>
        <end position="94"/>
    </location>
</feature>
<dbReference type="InterPro" id="IPR036058">
    <property type="entry name" value="Kazal_dom_sf"/>
</dbReference>
<dbReference type="SMART" id="SM00280">
    <property type="entry name" value="KAZAL"/>
    <property type="match status" value="1"/>
</dbReference>
<organism evidence="3 4">
    <name type="scientific">Enhydra lutris kenyoni</name>
    <name type="common">northern sea otter</name>
    <dbReference type="NCBI Taxonomy" id="391180"/>
    <lineage>
        <taxon>Eukaryota</taxon>
        <taxon>Metazoa</taxon>
        <taxon>Chordata</taxon>
        <taxon>Craniata</taxon>
        <taxon>Vertebrata</taxon>
        <taxon>Euteleostomi</taxon>
        <taxon>Mammalia</taxon>
        <taxon>Eutheria</taxon>
        <taxon>Laurasiatheria</taxon>
        <taxon>Carnivora</taxon>
        <taxon>Caniformia</taxon>
        <taxon>Musteloidea</taxon>
        <taxon>Mustelidae</taxon>
        <taxon>Lutrinae</taxon>
        <taxon>Enhydra</taxon>
    </lineage>
</organism>
<accession>A0A2Y9IRU3</accession>
<reference evidence="4" key="1">
    <citation type="submission" date="2025-08" db="UniProtKB">
        <authorList>
            <consortium name="RefSeq"/>
        </authorList>
    </citation>
    <scope>IDENTIFICATION</scope>
    <source>
        <tissue evidence="4">Blood</tissue>
    </source>
</reference>
<dbReference type="AlphaFoldDB" id="A0A2Y9IRU3"/>
<name>A0A2Y9IRU3_ENHLU</name>
<keyword evidence="4" id="KW-0722">Serine protease inhibitor</keyword>
<sequence>MAAFSYRTIFFLVSSTLAHTAFSAFFKPRDTNKWPKPPCKMYYPLDPSYTSECPDVISYVCATNGHTYQNECFFCVDQWELGPHIKFYKYGKCG</sequence>
<dbReference type="InterPro" id="IPR002350">
    <property type="entry name" value="Kazal_dom"/>
</dbReference>
<dbReference type="PROSITE" id="PS51465">
    <property type="entry name" value="KAZAL_2"/>
    <property type="match status" value="1"/>
</dbReference>
<evidence type="ECO:0000256" key="1">
    <source>
        <dbReference type="SAM" id="SignalP"/>
    </source>
</evidence>
<dbReference type="PANTHER" id="PTHR21312">
    <property type="entry name" value="SERINE PROTEASE INHIBITOR"/>
    <property type="match status" value="1"/>
</dbReference>